<gene>
    <name evidence="1" type="ORF">SCF082_LOCUS38642</name>
</gene>
<comment type="caution">
    <text evidence="1">The sequence shown here is derived from an EMBL/GenBank/DDBJ whole genome shotgun (WGS) entry which is preliminary data.</text>
</comment>
<evidence type="ECO:0000313" key="2">
    <source>
        <dbReference type="Proteomes" id="UP001642464"/>
    </source>
</evidence>
<proteinExistence type="predicted"/>
<name>A0ABP0PYU4_9DINO</name>
<keyword evidence="2" id="KW-1185">Reference proteome</keyword>
<dbReference type="EMBL" id="CAXAMM010038803">
    <property type="protein sequence ID" value="CAK9081119.1"/>
    <property type="molecule type" value="Genomic_DNA"/>
</dbReference>
<dbReference type="Proteomes" id="UP001642464">
    <property type="component" value="Unassembled WGS sequence"/>
</dbReference>
<reference evidence="1 2" key="1">
    <citation type="submission" date="2024-02" db="EMBL/GenBank/DDBJ databases">
        <authorList>
            <person name="Chen Y."/>
            <person name="Shah S."/>
            <person name="Dougan E. K."/>
            <person name="Thang M."/>
            <person name="Chan C."/>
        </authorList>
    </citation>
    <scope>NUCLEOTIDE SEQUENCE [LARGE SCALE GENOMIC DNA]</scope>
</reference>
<evidence type="ECO:0000313" key="1">
    <source>
        <dbReference type="EMBL" id="CAK9081119.1"/>
    </source>
</evidence>
<sequence>MDAAQPPSKRRRTGGIRQRLKRVEADREAQVNVTSGLATHLIEQFSLGHMSPQQVQHLASLAVKDMEHCGGDDQWELQSILLPHEHFSSLYESYPNAFFKSFLPDAEDLDRFWRHALEHPSLKEHPWISPEDENSWSKLIPLAIHGDGVPTTGIGKIWTKTMTSVSYSSLLSGGTGAEAQHYIWSVSDKERGVNTLHEFWEVMQWSSTWLAAGVWPDRDYLGTRFPKGSPARQKAGTALAGGWRASLFAIQGDLEYLNYALGLARWSRLESPCTLCQATGGNDENTWLDFRLNAAWTKLAWDPKKWKESSENTCALFQIPGVSCQSVCLDYLHTKHLGLHTKPTAHIETNCMQIHFLTLIHLSIHFKKPDSPQET</sequence>
<protein>
    <submittedName>
        <fullName evidence="1">Uncharacterized protein</fullName>
    </submittedName>
</protein>
<organism evidence="1 2">
    <name type="scientific">Durusdinium trenchii</name>
    <dbReference type="NCBI Taxonomy" id="1381693"/>
    <lineage>
        <taxon>Eukaryota</taxon>
        <taxon>Sar</taxon>
        <taxon>Alveolata</taxon>
        <taxon>Dinophyceae</taxon>
        <taxon>Suessiales</taxon>
        <taxon>Symbiodiniaceae</taxon>
        <taxon>Durusdinium</taxon>
    </lineage>
</organism>
<accession>A0ABP0PYU4</accession>